<protein>
    <recommendedName>
        <fullName evidence="6">Calcium-binding protein</fullName>
    </recommendedName>
</protein>
<dbReference type="Proteomes" id="UP001243009">
    <property type="component" value="Unassembled WGS sequence"/>
</dbReference>
<proteinExistence type="predicted"/>
<dbReference type="EMBL" id="JAUTWS010000057">
    <property type="protein sequence ID" value="MDO9712745.1"/>
    <property type="molecule type" value="Genomic_DNA"/>
</dbReference>
<accession>A0ABT9E9K9</accession>
<feature type="region of interest" description="Disordered" evidence="3">
    <location>
        <begin position="315"/>
        <end position="345"/>
    </location>
</feature>
<dbReference type="PANTHER" id="PTHR38340:SF1">
    <property type="entry name" value="S-LAYER PROTEIN"/>
    <property type="match status" value="1"/>
</dbReference>
<dbReference type="PRINTS" id="PR00313">
    <property type="entry name" value="CABNDNGRPT"/>
</dbReference>
<feature type="region of interest" description="Disordered" evidence="3">
    <location>
        <begin position="23"/>
        <end position="42"/>
    </location>
</feature>
<organism evidence="4 5">
    <name type="scientific">Paracraurococcus lichenis</name>
    <dbReference type="NCBI Taxonomy" id="3064888"/>
    <lineage>
        <taxon>Bacteria</taxon>
        <taxon>Pseudomonadati</taxon>
        <taxon>Pseudomonadota</taxon>
        <taxon>Alphaproteobacteria</taxon>
        <taxon>Acetobacterales</taxon>
        <taxon>Roseomonadaceae</taxon>
        <taxon>Paracraurococcus</taxon>
    </lineage>
</organism>
<dbReference type="RefSeq" id="WP_305107602.1">
    <property type="nucleotide sequence ID" value="NZ_JAUTWS010000057.1"/>
</dbReference>
<dbReference type="SUPFAM" id="SSF51120">
    <property type="entry name" value="beta-Roll"/>
    <property type="match status" value="2"/>
</dbReference>
<comment type="caution">
    <text evidence="4">The sequence shown here is derived from an EMBL/GenBank/DDBJ whole genome shotgun (WGS) entry which is preliminary data.</text>
</comment>
<feature type="compositionally biased region" description="Low complexity" evidence="3">
    <location>
        <begin position="23"/>
        <end position="34"/>
    </location>
</feature>
<reference evidence="4 5" key="1">
    <citation type="submission" date="2023-08" db="EMBL/GenBank/DDBJ databases">
        <title>The draft genome sequence of Paracraurococcus sp. LOR1-02.</title>
        <authorList>
            <person name="Kingkaew E."/>
            <person name="Tanasupawat S."/>
        </authorList>
    </citation>
    <scope>NUCLEOTIDE SEQUENCE [LARGE SCALE GENOMIC DNA]</scope>
    <source>
        <strain evidence="4 5">LOR1-02</strain>
    </source>
</reference>
<evidence type="ECO:0000256" key="2">
    <source>
        <dbReference type="ARBA" id="ARBA00022525"/>
    </source>
</evidence>
<comment type="subcellular location">
    <subcellularLocation>
        <location evidence="1">Secreted</location>
    </subcellularLocation>
</comment>
<evidence type="ECO:0000313" key="5">
    <source>
        <dbReference type="Proteomes" id="UP001243009"/>
    </source>
</evidence>
<evidence type="ECO:0000256" key="1">
    <source>
        <dbReference type="ARBA" id="ARBA00004613"/>
    </source>
</evidence>
<dbReference type="InterPro" id="IPR050557">
    <property type="entry name" value="RTX_toxin/Mannuronan_C5-epim"/>
</dbReference>
<dbReference type="Gene3D" id="2.150.10.10">
    <property type="entry name" value="Serralysin-like metalloprotease, C-terminal"/>
    <property type="match status" value="2"/>
</dbReference>
<feature type="region of interest" description="Disordered" evidence="3">
    <location>
        <begin position="228"/>
        <end position="265"/>
    </location>
</feature>
<gene>
    <name evidence="4" type="ORF">Q7A36_30710</name>
</gene>
<sequence length="860" mass="87803">MSVQIAFGSASYELQKYLPGTDPDLLPDSSGLDAPPRPNAIASPVYTPGSDGSDTLFGGHVIATTDSDPVAHTVLDVVGPWNSVKNAVATGDDAASLTFSGFVHVDAIVGRTSDARSDVELLGAKRGNVVTGAGDDLVNIQFVQNDDDWATPWSREFRVASGEGNDTVHLSPLDVDAAAATDPTFGSAVAASLTRGYAGWSSSAWVDLGGGADVFSVGGEIRTTVAGGDGDDWIAGGQRSDVLAGGPGADTLSGGASSPDMYASDQLDGGAGDDLLLAAEEASGALNGGDGNDTLYGSHLSDTITGGAGDDALFGDGAGGAPGGGDLLEGDAGNDQLTGSGGSDTALYAGRAADYEVLRLEDGRAAVRDLNPADGDEGTDALTDVERLRFSDRTVELRDPTAPRFMFNGRQELWVSDGTAAGTWMVWHPSTYGQYEDTNLASLGAGRALFGTREGNGSALWITDGTADGTRLVRDTSAGFQPRAGSWSSGPTADPPHNITDLGNGHAVFGVQHDQGEVGLSLWVTDGTTTGTELIRSFASVAGVPPLLAFVSLGDGRVLFAAEDTTLGRELWVTDGTAVGTALVKDINPGWSGSDTFGTDRDDRNFVALGDGRALFSAKDAAHGPELWVSDGTAAGTRLVADIYPGSADWAGGPHDFVALGDGRALFVAYDGAQGKELWASDGTAAGTRLVADINPGGSPGWPAWSNPHDFVALGGGRALFVADDGVHGPELWVSDGSTVGTRLVKDIDPRIDGYSGPGGLVGLGNGRALFAAGDGAHGKELWVSDGTATGTELVGHVDPLYLTGLGDGRAVFNVHGRPEDGSEALGWWAWVSDGTAVGTVPLAPVYPGYGHGVILDPFG</sequence>
<dbReference type="InterPro" id="IPR011049">
    <property type="entry name" value="Serralysin-like_metalloprot_C"/>
</dbReference>
<keyword evidence="2" id="KW-0964">Secreted</keyword>
<dbReference type="Pfam" id="PF00353">
    <property type="entry name" value="HemolysinCabind"/>
    <property type="match status" value="4"/>
</dbReference>
<feature type="compositionally biased region" description="Gly residues" evidence="3">
    <location>
        <begin position="316"/>
        <end position="327"/>
    </location>
</feature>
<evidence type="ECO:0000256" key="3">
    <source>
        <dbReference type="SAM" id="MobiDB-lite"/>
    </source>
</evidence>
<name>A0ABT9E9K9_9PROT</name>
<evidence type="ECO:0000313" key="4">
    <source>
        <dbReference type="EMBL" id="MDO9712745.1"/>
    </source>
</evidence>
<dbReference type="InterPro" id="IPR001343">
    <property type="entry name" value="Hemolysn_Ca-bd"/>
</dbReference>
<evidence type="ECO:0008006" key="6">
    <source>
        <dbReference type="Google" id="ProtNLM"/>
    </source>
</evidence>
<dbReference type="PANTHER" id="PTHR38340">
    <property type="entry name" value="S-LAYER PROTEIN"/>
    <property type="match status" value="1"/>
</dbReference>
<keyword evidence="5" id="KW-1185">Reference proteome</keyword>